<evidence type="ECO:0000256" key="5">
    <source>
        <dbReference type="PIRNR" id="PIRNR037350"/>
    </source>
</evidence>
<feature type="compositionally biased region" description="Basic residues" evidence="7">
    <location>
        <begin position="102"/>
        <end position="121"/>
    </location>
</feature>
<evidence type="ECO:0000256" key="7">
    <source>
        <dbReference type="SAM" id="MobiDB-lite"/>
    </source>
</evidence>
<dbReference type="Gene3D" id="3.40.50.150">
    <property type="entry name" value="Vaccinia Virus protein VP39"/>
    <property type="match status" value="1"/>
</dbReference>
<dbReference type="Pfam" id="PF05971">
    <property type="entry name" value="Methyltransf_10"/>
    <property type="match status" value="2"/>
</dbReference>
<dbReference type="InterPro" id="IPR029063">
    <property type="entry name" value="SAM-dependent_MTases_sf"/>
</dbReference>
<dbReference type="PANTHER" id="PTHR13393:SF0">
    <property type="entry name" value="RNA N6-ADENOSINE-METHYLTRANSFERASE METTL16"/>
    <property type="match status" value="1"/>
</dbReference>
<dbReference type="AlphaFoldDB" id="A0A251MYN9"/>
<feature type="compositionally biased region" description="Basic and acidic residues" evidence="7">
    <location>
        <begin position="1"/>
        <end position="11"/>
    </location>
</feature>
<reference evidence="8 9" key="1">
    <citation type="journal article" date="2013" name="Nat. Genet.">
        <title>The high-quality draft genome of peach (Prunus persica) identifies unique patterns of genetic diversity, domestication and genome evolution.</title>
        <authorList>
            <consortium name="International Peach Genome Initiative"/>
            <person name="Verde I."/>
            <person name="Abbott A.G."/>
            <person name="Scalabrin S."/>
            <person name="Jung S."/>
            <person name="Shu S."/>
            <person name="Marroni F."/>
            <person name="Zhebentyayeva T."/>
            <person name="Dettori M.T."/>
            <person name="Grimwood J."/>
            <person name="Cattonaro F."/>
            <person name="Zuccolo A."/>
            <person name="Rossini L."/>
            <person name="Jenkins J."/>
            <person name="Vendramin E."/>
            <person name="Meisel L.A."/>
            <person name="Decroocq V."/>
            <person name="Sosinski B."/>
            <person name="Prochnik S."/>
            <person name="Mitros T."/>
            <person name="Policriti A."/>
            <person name="Cipriani G."/>
            <person name="Dondini L."/>
            <person name="Ficklin S."/>
            <person name="Goodstein D.M."/>
            <person name="Xuan P."/>
            <person name="Del Fabbro C."/>
            <person name="Aramini V."/>
            <person name="Copetti D."/>
            <person name="Gonzalez S."/>
            <person name="Horner D.S."/>
            <person name="Falchi R."/>
            <person name="Lucas S."/>
            <person name="Mica E."/>
            <person name="Maldonado J."/>
            <person name="Lazzari B."/>
            <person name="Bielenberg D."/>
            <person name="Pirona R."/>
            <person name="Miculan M."/>
            <person name="Barakat A."/>
            <person name="Testolin R."/>
            <person name="Stella A."/>
            <person name="Tartarini S."/>
            <person name="Tonutti P."/>
            <person name="Arus P."/>
            <person name="Orellana A."/>
            <person name="Wells C."/>
            <person name="Main D."/>
            <person name="Vizzotto G."/>
            <person name="Silva H."/>
            <person name="Salamini F."/>
            <person name="Schmutz J."/>
            <person name="Morgante M."/>
            <person name="Rokhsar D.S."/>
        </authorList>
    </citation>
    <scope>NUCLEOTIDE SEQUENCE [LARGE SCALE GENOMIC DNA]</scope>
    <source>
        <strain evidence="9">cv. Nemared</strain>
    </source>
</reference>
<feature type="binding site" evidence="6">
    <location>
        <position position="225"/>
    </location>
    <ligand>
        <name>S-adenosyl-L-methionine</name>
        <dbReference type="ChEBI" id="CHEBI:59789"/>
    </ligand>
</feature>
<evidence type="ECO:0000256" key="3">
    <source>
        <dbReference type="ARBA" id="ARBA00022679"/>
    </source>
</evidence>
<keyword evidence="9" id="KW-1185">Reference proteome</keyword>
<dbReference type="STRING" id="3760.A0A251MYN9"/>
<evidence type="ECO:0000313" key="9">
    <source>
        <dbReference type="Proteomes" id="UP000006882"/>
    </source>
</evidence>
<dbReference type="Gramene" id="ONH92207">
    <property type="protein sequence ID" value="ONH92207"/>
    <property type="gene ID" value="PRUPE_8G162700"/>
</dbReference>
<keyword evidence="3 5" id="KW-0808">Transferase</keyword>
<dbReference type="GO" id="GO:0005634">
    <property type="term" value="C:nucleus"/>
    <property type="evidence" value="ECO:0000318"/>
    <property type="project" value="GO_Central"/>
</dbReference>
<dbReference type="PIRSF" id="PIRSF037350">
    <property type="entry name" value="Mtase_ZK1128_prd"/>
    <property type="match status" value="1"/>
</dbReference>
<feature type="region of interest" description="Disordered" evidence="7">
    <location>
        <begin position="1"/>
        <end position="23"/>
    </location>
</feature>
<keyword evidence="2 5" id="KW-0489">Methyltransferase</keyword>
<dbReference type="Proteomes" id="UP000006882">
    <property type="component" value="Chromosome G8"/>
</dbReference>
<organism evidence="8 9">
    <name type="scientific">Prunus persica</name>
    <name type="common">Peach</name>
    <name type="synonym">Amygdalus persica</name>
    <dbReference type="NCBI Taxonomy" id="3760"/>
    <lineage>
        <taxon>Eukaryota</taxon>
        <taxon>Viridiplantae</taxon>
        <taxon>Streptophyta</taxon>
        <taxon>Embryophyta</taxon>
        <taxon>Tracheophyta</taxon>
        <taxon>Spermatophyta</taxon>
        <taxon>Magnoliopsida</taxon>
        <taxon>eudicotyledons</taxon>
        <taxon>Gunneridae</taxon>
        <taxon>Pentapetalae</taxon>
        <taxon>rosids</taxon>
        <taxon>fabids</taxon>
        <taxon>Rosales</taxon>
        <taxon>Rosaceae</taxon>
        <taxon>Amygdaloideae</taxon>
        <taxon>Amygdaleae</taxon>
        <taxon>Prunus</taxon>
    </lineage>
</organism>
<accession>A0A251MYN9</accession>
<dbReference type="InterPro" id="IPR017182">
    <property type="entry name" value="METTL16/PsiM"/>
</dbReference>
<evidence type="ECO:0000256" key="1">
    <source>
        <dbReference type="ARBA" id="ARBA00005878"/>
    </source>
</evidence>
<name>A0A251MYN9_PRUPE</name>
<dbReference type="FunFam" id="3.40.50.150:FF:000261">
    <property type="entry name" value="U6 small nuclear RNA (adenine-(43)-N(6))-methyltransferase"/>
    <property type="match status" value="1"/>
</dbReference>
<evidence type="ECO:0000256" key="6">
    <source>
        <dbReference type="PIRSR" id="PIRSR037350-1"/>
    </source>
</evidence>
<evidence type="ECO:0000313" key="8">
    <source>
        <dbReference type="EMBL" id="ONH92207.1"/>
    </source>
</evidence>
<feature type="binding site" evidence="6">
    <location>
        <position position="248"/>
    </location>
    <ligand>
        <name>S-adenosyl-L-methionine</name>
        <dbReference type="ChEBI" id="CHEBI:59789"/>
    </ligand>
</feature>
<comment type="similarity">
    <text evidence="1 5">Belongs to the methyltransferase superfamily. METTL16/RlmF family.</text>
</comment>
<dbReference type="GO" id="GO:0070475">
    <property type="term" value="P:rRNA base methylation"/>
    <property type="evidence" value="ECO:0000318"/>
    <property type="project" value="GO_Central"/>
</dbReference>
<proteinExistence type="inferred from homology"/>
<evidence type="ECO:0000256" key="4">
    <source>
        <dbReference type="ARBA" id="ARBA00022691"/>
    </source>
</evidence>
<protein>
    <recommendedName>
        <fullName evidence="5">U6 small nuclear RNA (adenine-(43)-N(6))-methyltransferase</fullName>
        <ecNumber evidence="5">2.1.1.-</ecNumber>
    </recommendedName>
</protein>
<dbReference type="GO" id="GO:0052907">
    <property type="term" value="F:23S rRNA (adenine(1618)-N(6))-methyltransferase activity"/>
    <property type="evidence" value="ECO:0000318"/>
    <property type="project" value="GO_Central"/>
</dbReference>
<keyword evidence="4 6" id="KW-0949">S-adenosyl-L-methionine</keyword>
<sequence>MNVGGRDEIANLKHQNSPPPSSLLQQVVKYPFVPSHLQDPNELDELDEQVEKLDEQVKEFNDAILRGDDDSDSDIEGHKLMVGLFSSWAKSHRAKCEMLTNKNKKKKRKRREERPMTHPRNKYSENPPDFAHLASLYPSFKPFVFFSRDGRPRIDWTDFNATRELTRVLLLHDHHLNWWIPDGQLCPTVPNRSNYIHWIEDLLSSDIIVKTTSNGGDKVRGFDIGTGANCIYPLLGASLLGWSFVGSDVTDVALEWAEKNVRDNPHISELIEIRKVENGKETLPLEGSHKEMLVSTSSKIDLTENMGRETALSPSSSSNSSNLNHNANKRYCGPPILLGVVREGEEFDFCMCNPPFFETMEEAGLNPKTSCGGTPMEMICPGGEKAFITRIIEDSVTLKHTFRWYTSMVGRKFNLKILTSKLWEVGATVVKTTEFVQGQTCRWGLAWSFLSPAKKIASSHVAVKNNLSFMLEGLDRKFSAINVLQSVESFFCSSGALCNLNTSSFTVDVTTTKDHLDAVLKSESQHCGRVASCEDVQEATISSSCLNLPPNNLSFRVSVFQQIPGTLLVKGSLQQRESQVSGSFSSIFQRLEEDLKQKFCRRK</sequence>
<evidence type="ECO:0000256" key="2">
    <source>
        <dbReference type="ARBA" id="ARBA00022603"/>
    </source>
</evidence>
<dbReference type="PANTHER" id="PTHR13393">
    <property type="entry name" value="SAM-DEPENDENT METHYLTRANSFERASE"/>
    <property type="match status" value="1"/>
</dbReference>
<dbReference type="EC" id="2.1.1.-" evidence="5"/>
<gene>
    <name evidence="8" type="ORF">PRUPE_8G162700</name>
</gene>
<dbReference type="SUPFAM" id="SSF53335">
    <property type="entry name" value="S-adenosyl-L-methionine-dependent methyltransferases"/>
    <property type="match status" value="1"/>
</dbReference>
<feature type="binding site" evidence="6">
    <location>
        <position position="192"/>
    </location>
    <ligand>
        <name>S-adenosyl-L-methionine</name>
        <dbReference type="ChEBI" id="CHEBI:59789"/>
    </ligand>
</feature>
<feature type="region of interest" description="Disordered" evidence="7">
    <location>
        <begin position="100"/>
        <end position="125"/>
    </location>
</feature>
<feature type="binding site" evidence="6">
    <location>
        <position position="353"/>
    </location>
    <ligand>
        <name>S-adenosyl-L-methionine</name>
        <dbReference type="ChEBI" id="CHEBI:59789"/>
    </ligand>
</feature>
<dbReference type="EMBL" id="CM007658">
    <property type="protein sequence ID" value="ONH92207.1"/>
    <property type="molecule type" value="Genomic_DNA"/>
</dbReference>
<dbReference type="InterPro" id="IPR010286">
    <property type="entry name" value="METTL16/RlmF"/>
</dbReference>